<dbReference type="OrthoDB" id="6427793at2759"/>
<accession>A0A8X6J0A3</accession>
<dbReference type="InterPro" id="IPR011074">
    <property type="entry name" value="CRAL/TRIO_N_dom"/>
</dbReference>
<dbReference type="InterPro" id="IPR036865">
    <property type="entry name" value="CRAL-TRIO_dom_sf"/>
</dbReference>
<feature type="domain" description="CRAL-TRIO" evidence="2">
    <location>
        <begin position="107"/>
        <end position="282"/>
    </location>
</feature>
<proteinExistence type="predicted"/>
<dbReference type="InterPro" id="IPR036273">
    <property type="entry name" value="CRAL/TRIO_N_dom_sf"/>
</dbReference>
<dbReference type="SMART" id="SM01100">
    <property type="entry name" value="CRAL_TRIO_N"/>
    <property type="match status" value="1"/>
</dbReference>
<feature type="domain" description="GOLD" evidence="3">
    <location>
        <begin position="312"/>
        <end position="415"/>
    </location>
</feature>
<keyword evidence="5" id="KW-1185">Reference proteome</keyword>
<evidence type="ECO:0000313" key="4">
    <source>
        <dbReference type="EMBL" id="GFS67827.1"/>
    </source>
</evidence>
<dbReference type="PROSITE" id="PS50866">
    <property type="entry name" value="GOLD"/>
    <property type="match status" value="1"/>
</dbReference>
<comment type="caution">
    <text evidence="4">The sequence shown here is derived from an EMBL/GenBank/DDBJ whole genome shotgun (WGS) entry which is preliminary data.</text>
</comment>
<evidence type="ECO:0000256" key="1">
    <source>
        <dbReference type="SAM" id="Phobius"/>
    </source>
</evidence>
<dbReference type="Gene3D" id="3.40.525.10">
    <property type="entry name" value="CRAL-TRIO lipid binding domain"/>
    <property type="match status" value="1"/>
</dbReference>
<dbReference type="InterPro" id="IPR051064">
    <property type="entry name" value="SEC14/CRAL-TRIO_domain"/>
</dbReference>
<keyword evidence="1" id="KW-1133">Transmembrane helix</keyword>
<keyword evidence="1" id="KW-0472">Membrane</keyword>
<dbReference type="AlphaFoldDB" id="A0A8X6J0A3"/>
<dbReference type="Pfam" id="PF00650">
    <property type="entry name" value="CRAL_TRIO"/>
    <property type="match status" value="1"/>
</dbReference>
<dbReference type="PANTHER" id="PTHR23324">
    <property type="entry name" value="SEC14 RELATED PROTEIN"/>
    <property type="match status" value="1"/>
</dbReference>
<evidence type="ECO:0000313" key="5">
    <source>
        <dbReference type="Proteomes" id="UP000887013"/>
    </source>
</evidence>
<keyword evidence="1" id="KW-0812">Transmembrane</keyword>
<dbReference type="Proteomes" id="UP000887013">
    <property type="component" value="Unassembled WGS sequence"/>
</dbReference>
<dbReference type="SUPFAM" id="SSF52087">
    <property type="entry name" value="CRAL/TRIO domain"/>
    <property type="match status" value="1"/>
</dbReference>
<organism evidence="4 5">
    <name type="scientific">Nephila pilipes</name>
    <name type="common">Giant wood spider</name>
    <name type="synonym">Nephila maculata</name>
    <dbReference type="NCBI Taxonomy" id="299642"/>
    <lineage>
        <taxon>Eukaryota</taxon>
        <taxon>Metazoa</taxon>
        <taxon>Ecdysozoa</taxon>
        <taxon>Arthropoda</taxon>
        <taxon>Chelicerata</taxon>
        <taxon>Arachnida</taxon>
        <taxon>Araneae</taxon>
        <taxon>Araneomorphae</taxon>
        <taxon>Entelegynae</taxon>
        <taxon>Araneoidea</taxon>
        <taxon>Nephilidae</taxon>
        <taxon>Nephila</taxon>
    </lineage>
</organism>
<gene>
    <name evidence="4" type="primary">SEC14L2</name>
    <name evidence="4" type="ORF">NPIL_453371</name>
</gene>
<sequence length="425" mass="50420">MRPESQEETYGISIWFQKTPYLNKTMSLIRKIPSFQDITEDEKNVVEELRRRTFDDLTPKMQEDESVFYRFCKARNFDLNEAEIMLRKHIVWAKEIKLDTFMTHYKRPEVISKYYSYGFICNDKEGRTVMYVDFGNMDAKGLWNSAKESDGLNSGIFDMERDLVLLNEHNKKLGKHFTKLGYIYNLKNLSFSTATNMRGIESMLRFYKMHLDNYPERMKYIYIINAPVYYTIFFTFFKTILSSEIMEKLRFFGSEGWKEGLLEIIDADELPAFLGGNKTDPDGNPLCKTFVKHLEPVPEKYYFSSRKKLLSKSSYFRKLTVLRSSMEEIRFKIAEQGSVLEWEFETKNRDIGFMVYFNSSEDCNPVEVVPKQRVDTFYGPERNSIKCENLGIYTIVFDNSYSWMHSKDVFYRVRVRGPNDDEKKQ</sequence>
<dbReference type="EMBL" id="BMAW01000183">
    <property type="protein sequence ID" value="GFS67827.1"/>
    <property type="molecule type" value="Genomic_DNA"/>
</dbReference>
<dbReference type="PANTHER" id="PTHR23324:SF83">
    <property type="entry name" value="SEC14-LIKE PROTEIN 2"/>
    <property type="match status" value="1"/>
</dbReference>
<dbReference type="GO" id="GO:0005737">
    <property type="term" value="C:cytoplasm"/>
    <property type="evidence" value="ECO:0007669"/>
    <property type="project" value="TreeGrafter"/>
</dbReference>
<dbReference type="InterPro" id="IPR001251">
    <property type="entry name" value="CRAL-TRIO_dom"/>
</dbReference>
<dbReference type="PROSITE" id="PS50191">
    <property type="entry name" value="CRAL_TRIO"/>
    <property type="match status" value="1"/>
</dbReference>
<name>A0A8X6J0A3_NEPPI</name>
<reference evidence="4" key="1">
    <citation type="submission" date="2020-08" db="EMBL/GenBank/DDBJ databases">
        <title>Multicomponent nature underlies the extraordinary mechanical properties of spider dragline silk.</title>
        <authorList>
            <person name="Kono N."/>
            <person name="Nakamura H."/>
            <person name="Mori M."/>
            <person name="Yoshida Y."/>
            <person name="Ohtoshi R."/>
            <person name="Malay A.D."/>
            <person name="Moran D.A.P."/>
            <person name="Tomita M."/>
            <person name="Numata K."/>
            <person name="Arakawa K."/>
        </authorList>
    </citation>
    <scope>NUCLEOTIDE SEQUENCE</scope>
</reference>
<evidence type="ECO:0000259" key="3">
    <source>
        <dbReference type="PROSITE" id="PS50866"/>
    </source>
</evidence>
<dbReference type="SMART" id="SM00516">
    <property type="entry name" value="SEC14"/>
    <property type="match status" value="1"/>
</dbReference>
<dbReference type="SUPFAM" id="SSF46938">
    <property type="entry name" value="CRAL/TRIO N-terminal domain"/>
    <property type="match status" value="1"/>
</dbReference>
<protein>
    <submittedName>
        <fullName evidence="4">SEC14-like protein 2</fullName>
    </submittedName>
</protein>
<dbReference type="CDD" id="cd00170">
    <property type="entry name" value="SEC14"/>
    <property type="match status" value="1"/>
</dbReference>
<evidence type="ECO:0000259" key="2">
    <source>
        <dbReference type="PROSITE" id="PS50191"/>
    </source>
</evidence>
<dbReference type="SUPFAM" id="SSF101576">
    <property type="entry name" value="Supernatant protein factor (SPF), C-terminal domain"/>
    <property type="match status" value="1"/>
</dbReference>
<dbReference type="InterPro" id="IPR009038">
    <property type="entry name" value="GOLD_dom"/>
</dbReference>
<feature type="transmembrane region" description="Helical" evidence="1">
    <location>
        <begin position="220"/>
        <end position="241"/>
    </location>
</feature>
<dbReference type="Gene3D" id="2.60.120.680">
    <property type="entry name" value="GOLD domain"/>
    <property type="match status" value="1"/>
</dbReference>
<dbReference type="InterPro" id="IPR036598">
    <property type="entry name" value="GOLD_dom_sf"/>
</dbReference>